<reference evidence="3" key="1">
    <citation type="submission" date="2020-04" db="EMBL/GenBank/DDBJ databases">
        <authorList>
            <person name="Zhang T."/>
        </authorList>
    </citation>
    <scope>NUCLEOTIDE SEQUENCE</scope>
    <source>
        <strain evidence="3">HKST-UBA14</strain>
    </source>
</reference>
<reference evidence="3" key="2">
    <citation type="journal article" date="2021" name="Microbiome">
        <title>Successional dynamics and alternative stable states in a saline activated sludge microbial community over 9 years.</title>
        <authorList>
            <person name="Wang Y."/>
            <person name="Ye J."/>
            <person name="Ju F."/>
            <person name="Liu L."/>
            <person name="Boyd J.A."/>
            <person name="Deng Y."/>
            <person name="Parks D.H."/>
            <person name="Jiang X."/>
            <person name="Yin X."/>
            <person name="Woodcroft B.J."/>
            <person name="Tyson G.W."/>
            <person name="Hugenholtz P."/>
            <person name="Polz M.F."/>
            <person name="Zhang T."/>
        </authorList>
    </citation>
    <scope>NUCLEOTIDE SEQUENCE</scope>
    <source>
        <strain evidence="3">HKST-UBA14</strain>
    </source>
</reference>
<name>A0A955L5G9_9BACT</name>
<dbReference type="GO" id="GO:0016787">
    <property type="term" value="F:hydrolase activity"/>
    <property type="evidence" value="ECO:0007669"/>
    <property type="project" value="InterPro"/>
</dbReference>
<accession>A0A955L5G9</accession>
<dbReference type="EMBL" id="JAGQLK010000019">
    <property type="protein sequence ID" value="MCA9383003.1"/>
    <property type="molecule type" value="Genomic_DNA"/>
</dbReference>
<dbReference type="Proteomes" id="UP000783287">
    <property type="component" value="Unassembled WGS sequence"/>
</dbReference>
<dbReference type="InterPro" id="IPR029052">
    <property type="entry name" value="Metallo-depent_PP-like"/>
</dbReference>
<dbReference type="CDD" id="cd07385">
    <property type="entry name" value="MPP_YkuE_C"/>
    <property type="match status" value="1"/>
</dbReference>
<evidence type="ECO:0000313" key="3">
    <source>
        <dbReference type="EMBL" id="MCA9383003.1"/>
    </source>
</evidence>
<proteinExistence type="predicted"/>
<dbReference type="InterPro" id="IPR051158">
    <property type="entry name" value="Metallophosphoesterase_sf"/>
</dbReference>
<comment type="caution">
    <text evidence="3">The sequence shown here is derived from an EMBL/GenBank/DDBJ whole genome shotgun (WGS) entry which is preliminary data.</text>
</comment>
<protein>
    <submittedName>
        <fullName evidence="3">Metallophosphoesterase</fullName>
    </submittedName>
</protein>
<dbReference type="PANTHER" id="PTHR31302:SF0">
    <property type="entry name" value="TRANSMEMBRANE PROTEIN WITH METALLOPHOSPHOESTERASE DOMAIN"/>
    <property type="match status" value="1"/>
</dbReference>
<dbReference type="AlphaFoldDB" id="A0A955L5G9"/>
<evidence type="ECO:0000256" key="1">
    <source>
        <dbReference type="SAM" id="Phobius"/>
    </source>
</evidence>
<keyword evidence="1" id="KW-0812">Transmembrane</keyword>
<dbReference type="InterPro" id="IPR004843">
    <property type="entry name" value="Calcineurin-like_PHP"/>
</dbReference>
<dbReference type="SUPFAM" id="SSF56300">
    <property type="entry name" value="Metallo-dependent phosphatases"/>
    <property type="match status" value="1"/>
</dbReference>
<sequence length="317" mass="36281">MTFTEFDKITLLFIGLGFIAEMILLVLTKKFNKLKQYFSTLIILIILCQALLIYGSYIEPRWIDVRHENIQLNENGNSELKVVIVSDFHVGPYKQDDFVAKAVEKINEQNPDLVLMPGDFIYSYPDQADFLYPLADLEAELGVYAVLGNHDYGVGRKNKDDYNAEGAIAKSEYVVQKLEEFGVTVLRNEIVEIDHDNKLKLLGLEDIWGSRFDFNMDEFDISDDDTVIFLEHNPDIVLYDEAEFSDLIISGHTHGGQIRLPFWGPVPELPTVLGKEYDYGQFEYEGKQLYITKGIGEMGPRARLFARPEIVVVKLSY</sequence>
<dbReference type="Pfam" id="PF00149">
    <property type="entry name" value="Metallophos"/>
    <property type="match status" value="1"/>
</dbReference>
<dbReference type="Gene3D" id="3.60.21.10">
    <property type="match status" value="1"/>
</dbReference>
<dbReference type="PANTHER" id="PTHR31302">
    <property type="entry name" value="TRANSMEMBRANE PROTEIN WITH METALLOPHOSPHOESTERASE DOMAIN-RELATED"/>
    <property type="match status" value="1"/>
</dbReference>
<feature type="transmembrane region" description="Helical" evidence="1">
    <location>
        <begin position="6"/>
        <end position="26"/>
    </location>
</feature>
<gene>
    <name evidence="3" type="ORF">KC909_01435</name>
</gene>
<feature type="domain" description="Calcineurin-like phosphoesterase" evidence="2">
    <location>
        <begin position="80"/>
        <end position="255"/>
    </location>
</feature>
<evidence type="ECO:0000313" key="4">
    <source>
        <dbReference type="Proteomes" id="UP000783287"/>
    </source>
</evidence>
<evidence type="ECO:0000259" key="2">
    <source>
        <dbReference type="Pfam" id="PF00149"/>
    </source>
</evidence>
<feature type="transmembrane region" description="Helical" evidence="1">
    <location>
        <begin position="38"/>
        <end position="57"/>
    </location>
</feature>
<keyword evidence="1" id="KW-0472">Membrane</keyword>
<organism evidence="3 4">
    <name type="scientific">Candidatus Dojkabacteria bacterium</name>
    <dbReference type="NCBI Taxonomy" id="2099670"/>
    <lineage>
        <taxon>Bacteria</taxon>
        <taxon>Candidatus Dojkabacteria</taxon>
    </lineage>
</organism>
<keyword evidence="1" id="KW-1133">Transmembrane helix</keyword>